<dbReference type="Proteomes" id="UP000292347">
    <property type="component" value="Unassembled WGS sequence"/>
</dbReference>
<reference evidence="1 2" key="1">
    <citation type="submission" date="2019-01" db="EMBL/GenBank/DDBJ databases">
        <title>Sphingomonas mucosissima sp. nov. and Sphingomonas desiccabilis sp. nov., from biological soil crusts in the Colorado Plateau, USA.</title>
        <authorList>
            <person name="Zhu D."/>
        </authorList>
    </citation>
    <scope>NUCLEOTIDE SEQUENCE [LARGE SCALE GENOMIC DNA]</scope>
    <source>
        <strain evidence="1 2">CP1D</strain>
    </source>
</reference>
<proteinExistence type="predicted"/>
<comment type="caution">
    <text evidence="1">The sequence shown here is derived from an EMBL/GenBank/DDBJ whole genome shotgun (WGS) entry which is preliminary data.</text>
</comment>
<dbReference type="OrthoDB" id="7597319at2"/>
<sequence length="123" mass="13304">MFADIPEGWGGTRHHEGLGGILRRWVLRGLILFAPVPLAACGVTPERPQLNAAPPAPVVAKVALPVPCAVEQVPMPAYPGDLIRKGDDVYTLARLAMADRRVRIAERDRLRAANNNPCPEVTP</sequence>
<dbReference type="EMBL" id="SDPT01000001">
    <property type="protein sequence ID" value="RXZ34813.1"/>
    <property type="molecule type" value="Genomic_DNA"/>
</dbReference>
<accession>A0A4Q2IZL9</accession>
<dbReference type="RefSeq" id="WP_129340595.1">
    <property type="nucleotide sequence ID" value="NZ_JACIDD010000001.1"/>
</dbReference>
<organism evidence="1 2">
    <name type="scientific">Sphingomonas desiccabilis</name>
    <dbReference type="NCBI Taxonomy" id="429134"/>
    <lineage>
        <taxon>Bacteria</taxon>
        <taxon>Pseudomonadati</taxon>
        <taxon>Pseudomonadota</taxon>
        <taxon>Alphaproteobacteria</taxon>
        <taxon>Sphingomonadales</taxon>
        <taxon>Sphingomonadaceae</taxon>
        <taxon>Sphingomonas</taxon>
    </lineage>
</organism>
<protein>
    <submittedName>
        <fullName evidence="1">Uncharacterized protein</fullName>
    </submittedName>
</protein>
<evidence type="ECO:0000313" key="1">
    <source>
        <dbReference type="EMBL" id="RXZ34813.1"/>
    </source>
</evidence>
<gene>
    <name evidence="1" type="ORF">EO081_03910</name>
</gene>
<keyword evidence="2" id="KW-1185">Reference proteome</keyword>
<evidence type="ECO:0000313" key="2">
    <source>
        <dbReference type="Proteomes" id="UP000292347"/>
    </source>
</evidence>
<dbReference type="AlphaFoldDB" id="A0A4Q2IZL9"/>
<name>A0A4Q2IZL9_9SPHN</name>